<dbReference type="InterPro" id="IPR013083">
    <property type="entry name" value="Znf_RING/FYVE/PHD"/>
</dbReference>
<dbReference type="SUPFAM" id="SSF117839">
    <property type="entry name" value="WWE domain"/>
    <property type="match status" value="1"/>
</dbReference>
<dbReference type="PANTHER" id="PTHR46573:SF1">
    <property type="entry name" value="WD REPEAT, SAM AND U-BOX DOMAIN-CONTAINING PROTEIN 1"/>
    <property type="match status" value="1"/>
</dbReference>
<reference evidence="3" key="1">
    <citation type="journal article" date="2020" name="Nature">
        <title>Giant virus diversity and host interactions through global metagenomics.</title>
        <authorList>
            <person name="Schulz F."/>
            <person name="Roux S."/>
            <person name="Paez-Espino D."/>
            <person name="Jungbluth S."/>
            <person name="Walsh D.A."/>
            <person name="Denef V.J."/>
            <person name="McMahon K.D."/>
            <person name="Konstantinidis K.T."/>
            <person name="Eloe-Fadrosh E.A."/>
            <person name="Kyrpides N.C."/>
            <person name="Woyke T."/>
        </authorList>
    </citation>
    <scope>NUCLEOTIDE SEQUENCE</scope>
    <source>
        <strain evidence="3">GVMAG-M-3300027791-30</strain>
    </source>
</reference>
<evidence type="ECO:0000259" key="1">
    <source>
        <dbReference type="PROSITE" id="PS50918"/>
    </source>
</evidence>
<dbReference type="PANTHER" id="PTHR46573">
    <property type="entry name" value="WD REPEAT, SAM AND U-BOX DOMAIN-CONTAINING PROTEIN 1"/>
    <property type="match status" value="1"/>
</dbReference>
<evidence type="ECO:0008006" key="4">
    <source>
        <dbReference type="Google" id="ProtNLM"/>
    </source>
</evidence>
<dbReference type="InterPro" id="IPR003613">
    <property type="entry name" value="Ubox_domain"/>
</dbReference>
<dbReference type="Gene3D" id="3.30.40.10">
    <property type="entry name" value="Zinc/RING finger domain, C3HC4 (zinc finger)"/>
    <property type="match status" value="1"/>
</dbReference>
<dbReference type="AlphaFoldDB" id="A0A6C0LDT4"/>
<dbReference type="InterPro" id="IPR037197">
    <property type="entry name" value="WWE_dom_sf"/>
</dbReference>
<dbReference type="SMART" id="SM00504">
    <property type="entry name" value="Ubox"/>
    <property type="match status" value="1"/>
</dbReference>
<dbReference type="PROSITE" id="PS50918">
    <property type="entry name" value="WWE"/>
    <property type="match status" value="1"/>
</dbReference>
<evidence type="ECO:0000313" key="3">
    <source>
        <dbReference type="EMBL" id="QHU28743.1"/>
    </source>
</evidence>
<protein>
    <recommendedName>
        <fullName evidence="4">U-box domain-containing protein</fullName>
    </recommendedName>
</protein>
<evidence type="ECO:0000259" key="2">
    <source>
        <dbReference type="PROSITE" id="PS51698"/>
    </source>
</evidence>
<dbReference type="EMBL" id="MN740474">
    <property type="protein sequence ID" value="QHU28743.1"/>
    <property type="molecule type" value="Genomic_DNA"/>
</dbReference>
<dbReference type="InterPro" id="IPR052085">
    <property type="entry name" value="WD-SAM-U-box"/>
</dbReference>
<organism evidence="3">
    <name type="scientific">viral metagenome</name>
    <dbReference type="NCBI Taxonomy" id="1070528"/>
    <lineage>
        <taxon>unclassified sequences</taxon>
        <taxon>metagenomes</taxon>
        <taxon>organismal metagenomes</taxon>
    </lineage>
</organism>
<sequence length="367" mass="42711">MDTTSNNIDIVWLSVDPVQQKVDYYPKKIAERIEKSFNEQHDNIIRGVPVTCILGKDFFNATIHFKNDENFYQTTPGLTLGRAGYKQPGYRSVRRVKVPDNKNIKVFTKQIHRELRITNSAIDSEKDFTEKVPVECIIKSNLVVNPVEISVWKPENLDSNDSDLETNVVIWQWCKGVPERQGDLMKLTDDWWEPYLYEQNLLIENAFINDKTITTIILPNNTERIIQFIENSVFAKQKDINNKQRLVRRKIVTIQELIELIYNINKKPIDVTLLHSLVSSDEIPHEFLCCISQDIMVDPVKTIDGFTYDRNSIEKWFENSCKSPLTGLQLESKYLEPDIYIKLKIEEFTKLKLKSNVNLAPTEQLIS</sequence>
<name>A0A6C0LDT4_9ZZZZ</name>
<dbReference type="Pfam" id="PF04564">
    <property type="entry name" value="U-box"/>
    <property type="match status" value="1"/>
</dbReference>
<feature type="domain" description="WWE" evidence="1">
    <location>
        <begin position="156"/>
        <end position="249"/>
    </location>
</feature>
<dbReference type="GO" id="GO:0004842">
    <property type="term" value="F:ubiquitin-protein transferase activity"/>
    <property type="evidence" value="ECO:0007669"/>
    <property type="project" value="InterPro"/>
</dbReference>
<dbReference type="PROSITE" id="PS51698">
    <property type="entry name" value="U_BOX"/>
    <property type="match status" value="1"/>
</dbReference>
<proteinExistence type="predicted"/>
<dbReference type="SUPFAM" id="SSF57850">
    <property type="entry name" value="RING/U-box"/>
    <property type="match status" value="1"/>
</dbReference>
<dbReference type="InterPro" id="IPR004170">
    <property type="entry name" value="WWE_dom"/>
</dbReference>
<dbReference type="CDD" id="cd16655">
    <property type="entry name" value="RING-Ubox_WDSUB1-like"/>
    <property type="match status" value="1"/>
</dbReference>
<feature type="domain" description="U-box" evidence="2">
    <location>
        <begin position="282"/>
        <end position="355"/>
    </location>
</feature>
<dbReference type="GO" id="GO:0016567">
    <property type="term" value="P:protein ubiquitination"/>
    <property type="evidence" value="ECO:0007669"/>
    <property type="project" value="InterPro"/>
</dbReference>
<accession>A0A6C0LDT4</accession>